<dbReference type="AlphaFoldDB" id="M1WLG0"/>
<dbReference type="PATRIC" id="fig|879567.3.peg.583"/>
<proteinExistence type="predicted"/>
<organism evidence="1 2">
    <name type="scientific">Pseudodesulfovibrio piezophilus (strain DSM 21447 / JCM 15486 / C1TLV30)</name>
    <name type="common">Desulfovibrio piezophilus</name>
    <dbReference type="NCBI Taxonomy" id="1322246"/>
    <lineage>
        <taxon>Bacteria</taxon>
        <taxon>Pseudomonadati</taxon>
        <taxon>Thermodesulfobacteriota</taxon>
        <taxon>Desulfovibrionia</taxon>
        <taxon>Desulfovibrionales</taxon>
        <taxon>Desulfovibrionaceae</taxon>
    </lineage>
</organism>
<name>M1WLG0_PSEP2</name>
<dbReference type="STRING" id="1322246.BN4_10563"/>
<gene>
    <name evidence="1" type="ordered locus">BN4_10563</name>
</gene>
<dbReference type="BioCyc" id="DPIE1322246:BN4_RS02900-MONOMER"/>
<accession>M1WLG0</accession>
<dbReference type="KEGG" id="dpi:BN4_10563"/>
<evidence type="ECO:0000313" key="1">
    <source>
        <dbReference type="EMBL" id="CCH47800.1"/>
    </source>
</evidence>
<dbReference type="Proteomes" id="UP000011724">
    <property type="component" value="Chromosome"/>
</dbReference>
<reference evidence="2" key="2">
    <citation type="journal article" date="2013" name="Stand. Genomic Sci.">
        <title>Complete genome sequence of Desulfocapsa sulfexigens, a marine deltaproteobacterium specialized in disproportionating inorganic sulfur compounds.</title>
        <authorList>
            <person name="Finster K.W."/>
            <person name="Kjeldsen K.U."/>
            <person name="Kube M."/>
            <person name="Reinhardt R."/>
            <person name="Mussmann M."/>
            <person name="Amann R."/>
            <person name="Schreiber L."/>
        </authorList>
    </citation>
    <scope>NUCLEOTIDE SEQUENCE [LARGE SCALE GENOMIC DNA]</scope>
    <source>
        <strain evidence="2">DSM 10523 / SB164P1</strain>
    </source>
</reference>
<dbReference type="HOGENOM" id="CLU_2368298_0_0_7"/>
<reference evidence="1 2" key="1">
    <citation type="journal article" date="2013" name="PLoS ONE">
        <title>The first genomic and proteomic characterization of a deep-sea sulfate reducer: insights into the piezophilic lifestyle of Desulfovibrio piezophilus.</title>
        <authorList>
            <person name="Pradel N."/>
            <person name="Ji B."/>
            <person name="Gimenez G."/>
            <person name="Talla E."/>
            <person name="Lenoble P."/>
            <person name="Garel M."/>
            <person name="Tamburini C."/>
            <person name="Fourquet P."/>
            <person name="Lebrun R."/>
            <person name="Bertin P."/>
            <person name="Denis Y."/>
            <person name="Pophillat M."/>
            <person name="Barbe V."/>
            <person name="Ollivier B."/>
            <person name="Dolla A."/>
        </authorList>
    </citation>
    <scope>NUCLEOTIDE SEQUENCE [LARGE SCALE GENOMIC DNA]</scope>
    <source>
        <strain evidence="2">DSM 10523 / SB164P1</strain>
    </source>
</reference>
<protein>
    <submittedName>
        <fullName evidence="1">Uncharacterized protein</fullName>
    </submittedName>
</protein>
<dbReference type="EMBL" id="FO203427">
    <property type="protein sequence ID" value="CCH47800.1"/>
    <property type="molecule type" value="Genomic_DNA"/>
</dbReference>
<sequence>MHTADEQADKPTKTYLTRGKDSKRMYFYSDKMTLYNFYLIKGFYTENLGGQEVSTSIIMRRALELLARNVEAISEAGSPVNEVKDELSLLFRKVQ</sequence>
<evidence type="ECO:0000313" key="2">
    <source>
        <dbReference type="Proteomes" id="UP000011724"/>
    </source>
</evidence>
<keyword evidence="2" id="KW-1185">Reference proteome</keyword>
<dbReference type="RefSeq" id="WP_015413855.1">
    <property type="nucleotide sequence ID" value="NC_020409.1"/>
</dbReference>